<evidence type="ECO:0000313" key="12">
    <source>
        <dbReference type="Proteomes" id="UP000249254"/>
    </source>
</evidence>
<dbReference type="InterPro" id="IPR049449">
    <property type="entry name" value="TesB_ACOT8-like_N"/>
</dbReference>
<dbReference type="InterPro" id="IPR029069">
    <property type="entry name" value="HotDog_dom_sf"/>
</dbReference>
<sequence length="297" mass="33424">MAAAQSQSQKAPTKTLVDTLRLERLEVNLFRGTTPEGRSGRIYGGQVIAQSLLAAYETVEERVCHSLHCYFIRPGDPRVPIVFEVDRSRDGGSFTTRRVIAVQHGQQIFNLAASFQAPEQGFEHQAQMPDAPSPEGLRDEWAEELERLKAAGEAEIDWMDKVRPIEIRNIEPRNDGVAPPKMDPYQRLWFRSRTPVGSEERMHQVVMAYASDMSLLGTAVRPHGVSWRTPGFQSASLDHAMWFHHPTNFEDWHLYVQDSPSASGGRGFNRGGIYRQDGVLVASVAQEGLMRMRKPKA</sequence>
<evidence type="ECO:0000256" key="3">
    <source>
        <dbReference type="ARBA" id="ARBA00022801"/>
    </source>
</evidence>
<name>A0A328AJU3_9CAUL</name>
<evidence type="ECO:0000313" key="11">
    <source>
        <dbReference type="EMBL" id="RAK53674.1"/>
    </source>
</evidence>
<evidence type="ECO:0000256" key="5">
    <source>
        <dbReference type="ARBA" id="ARBA00038894"/>
    </source>
</evidence>
<dbReference type="Gene3D" id="2.40.160.210">
    <property type="entry name" value="Acyl-CoA thioesterase, double hotdog domain"/>
    <property type="match status" value="1"/>
</dbReference>
<organism evidence="11 12">
    <name type="scientific">Phenylobacterium soli</name>
    <dbReference type="NCBI Taxonomy" id="2170551"/>
    <lineage>
        <taxon>Bacteria</taxon>
        <taxon>Pseudomonadati</taxon>
        <taxon>Pseudomonadota</taxon>
        <taxon>Alphaproteobacteria</taxon>
        <taxon>Caulobacterales</taxon>
        <taxon>Caulobacteraceae</taxon>
        <taxon>Phenylobacterium</taxon>
    </lineage>
</organism>
<dbReference type="Pfam" id="PF13622">
    <property type="entry name" value="4HBT_3"/>
    <property type="match status" value="1"/>
</dbReference>
<dbReference type="Pfam" id="PF02551">
    <property type="entry name" value="Acyl_CoA_thio"/>
    <property type="match status" value="1"/>
</dbReference>
<dbReference type="EC" id="3.1.2.20" evidence="5"/>
<proteinExistence type="inferred from homology"/>
<dbReference type="CDD" id="cd03445">
    <property type="entry name" value="Thioesterase_II_repeat2"/>
    <property type="match status" value="1"/>
</dbReference>
<protein>
    <recommendedName>
        <fullName evidence="7">Acyl-CoA thioesterase 2</fullName>
        <ecNumber evidence="5">3.1.2.20</ecNumber>
    </recommendedName>
    <alternativeName>
        <fullName evidence="8">Thioesterase II</fullName>
    </alternativeName>
</protein>
<feature type="domain" description="Acyl-CoA thioesterase-like N-terminal HotDog" evidence="10">
    <location>
        <begin position="40"/>
        <end position="116"/>
    </location>
</feature>
<dbReference type="GO" id="GO:0006637">
    <property type="term" value="P:acyl-CoA metabolic process"/>
    <property type="evidence" value="ECO:0007669"/>
    <property type="project" value="InterPro"/>
</dbReference>
<keyword evidence="12" id="KW-1185">Reference proteome</keyword>
<gene>
    <name evidence="11" type="ORF">DJ017_03590</name>
</gene>
<dbReference type="FunFam" id="2.40.160.210:FF:000001">
    <property type="entry name" value="Acyl-CoA thioesterase II"/>
    <property type="match status" value="1"/>
</dbReference>
<dbReference type="InterPro" id="IPR025652">
    <property type="entry name" value="TesB_C"/>
</dbReference>
<comment type="subunit">
    <text evidence="2">Homotetramer.</text>
</comment>
<accession>A0A328AJU3</accession>
<evidence type="ECO:0000256" key="8">
    <source>
        <dbReference type="ARBA" id="ARBA00079653"/>
    </source>
</evidence>
<dbReference type="GO" id="GO:0005829">
    <property type="term" value="C:cytosol"/>
    <property type="evidence" value="ECO:0007669"/>
    <property type="project" value="TreeGrafter"/>
</dbReference>
<reference evidence="12" key="1">
    <citation type="submission" date="2018-05" db="EMBL/GenBank/DDBJ databases">
        <authorList>
            <person name="Li X."/>
        </authorList>
    </citation>
    <scope>NUCLEOTIDE SEQUENCE [LARGE SCALE GENOMIC DNA]</scope>
    <source>
        <strain evidence="12">LX32</strain>
    </source>
</reference>
<keyword evidence="3" id="KW-0378">Hydrolase</keyword>
<dbReference type="GO" id="GO:0047617">
    <property type="term" value="F:fatty acyl-CoA hydrolase activity"/>
    <property type="evidence" value="ECO:0007669"/>
    <property type="project" value="UniProtKB-EC"/>
</dbReference>
<evidence type="ECO:0000256" key="7">
    <source>
        <dbReference type="ARBA" id="ARBA00071120"/>
    </source>
</evidence>
<dbReference type="SUPFAM" id="SSF54637">
    <property type="entry name" value="Thioesterase/thiol ester dehydrase-isomerase"/>
    <property type="match status" value="2"/>
</dbReference>
<dbReference type="InterPro" id="IPR003703">
    <property type="entry name" value="Acyl_CoA_thio"/>
</dbReference>
<feature type="domain" description="Acyl-CoA thioesterase 2 C-terminal" evidence="9">
    <location>
        <begin position="182"/>
        <end position="289"/>
    </location>
</feature>
<comment type="similarity">
    <text evidence="1">Belongs to the C/M/P thioester hydrolase family.</text>
</comment>
<dbReference type="OrthoDB" id="9781019at2"/>
<dbReference type="AlphaFoldDB" id="A0A328AJU3"/>
<dbReference type="GO" id="GO:0009062">
    <property type="term" value="P:fatty acid catabolic process"/>
    <property type="evidence" value="ECO:0007669"/>
    <property type="project" value="TreeGrafter"/>
</dbReference>
<dbReference type="PANTHER" id="PTHR11066:SF34">
    <property type="entry name" value="ACYL-COENZYME A THIOESTERASE 8"/>
    <property type="match status" value="1"/>
</dbReference>
<dbReference type="Proteomes" id="UP000249254">
    <property type="component" value="Unassembled WGS sequence"/>
</dbReference>
<dbReference type="RefSeq" id="WP_111527426.1">
    <property type="nucleotide sequence ID" value="NZ_JBHRSG010000005.1"/>
</dbReference>
<dbReference type="PANTHER" id="PTHR11066">
    <property type="entry name" value="ACYL-COA THIOESTERASE"/>
    <property type="match status" value="1"/>
</dbReference>
<comment type="catalytic activity">
    <reaction evidence="6">
        <text>a fatty acyl-CoA + H2O = a fatty acid + CoA + H(+)</text>
        <dbReference type="Rhea" id="RHEA:16781"/>
        <dbReference type="ChEBI" id="CHEBI:15377"/>
        <dbReference type="ChEBI" id="CHEBI:15378"/>
        <dbReference type="ChEBI" id="CHEBI:28868"/>
        <dbReference type="ChEBI" id="CHEBI:57287"/>
        <dbReference type="ChEBI" id="CHEBI:77636"/>
        <dbReference type="EC" id="3.1.2.20"/>
    </reaction>
    <physiologicalReaction direction="left-to-right" evidence="6">
        <dbReference type="Rhea" id="RHEA:16782"/>
    </physiologicalReaction>
</comment>
<evidence type="ECO:0000256" key="6">
    <source>
        <dbReference type="ARBA" id="ARBA00050943"/>
    </source>
</evidence>
<comment type="caution">
    <text evidence="11">The sequence shown here is derived from an EMBL/GenBank/DDBJ whole genome shotgun (WGS) entry which is preliminary data.</text>
</comment>
<dbReference type="CDD" id="cd03444">
    <property type="entry name" value="Thioesterase_II_repeat1"/>
    <property type="match status" value="1"/>
</dbReference>
<evidence type="ECO:0000256" key="1">
    <source>
        <dbReference type="ARBA" id="ARBA00006538"/>
    </source>
</evidence>
<evidence type="ECO:0000259" key="9">
    <source>
        <dbReference type="Pfam" id="PF02551"/>
    </source>
</evidence>
<dbReference type="EMBL" id="QFYQ01000001">
    <property type="protein sequence ID" value="RAK53674.1"/>
    <property type="molecule type" value="Genomic_DNA"/>
</dbReference>
<keyword evidence="4" id="KW-0443">Lipid metabolism</keyword>
<dbReference type="InterPro" id="IPR042171">
    <property type="entry name" value="Acyl-CoA_hotdog"/>
</dbReference>
<evidence type="ECO:0000256" key="2">
    <source>
        <dbReference type="ARBA" id="ARBA00011881"/>
    </source>
</evidence>
<evidence type="ECO:0000256" key="4">
    <source>
        <dbReference type="ARBA" id="ARBA00023098"/>
    </source>
</evidence>
<evidence type="ECO:0000259" key="10">
    <source>
        <dbReference type="Pfam" id="PF13622"/>
    </source>
</evidence>